<dbReference type="CDD" id="cd00060">
    <property type="entry name" value="FHA"/>
    <property type="match status" value="1"/>
</dbReference>
<dbReference type="InterPro" id="IPR000253">
    <property type="entry name" value="FHA_dom"/>
</dbReference>
<keyword evidence="2" id="KW-0723">Serine/threonine-protein kinase</keyword>
<evidence type="ECO:0000259" key="10">
    <source>
        <dbReference type="PROSITE" id="PS50011"/>
    </source>
</evidence>
<accession>A0A0D2LC13</accession>
<dbReference type="PROSITE" id="PS50011">
    <property type="entry name" value="PROTEIN_KINASE_DOM"/>
    <property type="match status" value="1"/>
</dbReference>
<dbReference type="OrthoDB" id="10252171at2759"/>
<dbReference type="InterPro" id="IPR017441">
    <property type="entry name" value="Protein_kinase_ATP_BS"/>
</dbReference>
<keyword evidence="6 7" id="KW-0067">ATP-binding</keyword>
<dbReference type="AlphaFoldDB" id="A0A0D2LC13"/>
<evidence type="ECO:0000256" key="6">
    <source>
        <dbReference type="ARBA" id="ARBA00022840"/>
    </source>
</evidence>
<feature type="binding site" evidence="7">
    <location>
        <position position="180"/>
    </location>
    <ligand>
        <name>ATP</name>
        <dbReference type="ChEBI" id="CHEBI:30616"/>
    </ligand>
</feature>
<protein>
    <recommendedName>
        <fullName evidence="13">Protein kinase domain-containing protein</fullName>
    </recommendedName>
</protein>
<evidence type="ECO:0000256" key="8">
    <source>
        <dbReference type="SAM" id="MobiDB-lite"/>
    </source>
</evidence>
<keyword evidence="4 7" id="KW-0547">Nucleotide-binding</keyword>
<evidence type="ECO:0000256" key="1">
    <source>
        <dbReference type="ARBA" id="ARBA00005575"/>
    </source>
</evidence>
<evidence type="ECO:0000256" key="5">
    <source>
        <dbReference type="ARBA" id="ARBA00022777"/>
    </source>
</evidence>
<dbReference type="Pfam" id="PF00498">
    <property type="entry name" value="FHA"/>
    <property type="match status" value="1"/>
</dbReference>
<sequence length="480" mass="53178">MLPSRSPRKAPSPQKPPASAAKPTEYKGRGILFLLPDKRKHAPLGLVNAGQTITIGRGQSNEVQVQGWTTCLYHATIGIEMRKGEKVVVLRNQSQTGTFVNDCLVPDSGTVLADGDEIRVGNRFHDENDMNRFTYRESSTASPPAAVFEHYELGTALGSGCYGVVRRALHKATGAWVAVKTINPKDSVRRAGESGQEVARREVTSLERLRHPHIVKVLEHFMCVGDSKLYIVMELVEHGDLYHYAWKMRGLSESVMQDVVYQISSAMAYVHSMNIAHRDLKPEVRLLSPSPMSPDSHLKIADFGEAKLRGGNIRLKSIVGTVGYVAPEVGRKSGYSTQVDCFSLGGILFNGLTTEVPFSSPTNPDGILVHIETRTLDLTYLDGVEASEEVTNLIKRLLATDPKDRPTMQEIPLCPWYEGYQAVLTHTEEEYDVNMKVIRRRGELKRSHALAMVPEEKDGKAGPADVEMGPSTPLRKRRLK</sequence>
<evidence type="ECO:0000256" key="7">
    <source>
        <dbReference type="PROSITE-ProRule" id="PRU10141"/>
    </source>
</evidence>
<reference evidence="12" key="1">
    <citation type="submission" date="2014-04" db="EMBL/GenBank/DDBJ databases">
        <title>Evolutionary Origins and Diversification of the Mycorrhizal Mutualists.</title>
        <authorList>
            <consortium name="DOE Joint Genome Institute"/>
            <consortium name="Mycorrhizal Genomics Consortium"/>
            <person name="Kohler A."/>
            <person name="Kuo A."/>
            <person name="Nagy L.G."/>
            <person name="Floudas D."/>
            <person name="Copeland A."/>
            <person name="Barry K.W."/>
            <person name="Cichocki N."/>
            <person name="Veneault-Fourrey C."/>
            <person name="LaButti K."/>
            <person name="Lindquist E.A."/>
            <person name="Lipzen A."/>
            <person name="Lundell T."/>
            <person name="Morin E."/>
            <person name="Murat C."/>
            <person name="Riley R."/>
            <person name="Ohm R."/>
            <person name="Sun H."/>
            <person name="Tunlid A."/>
            <person name="Henrissat B."/>
            <person name="Grigoriev I.V."/>
            <person name="Hibbett D.S."/>
            <person name="Martin F."/>
        </authorList>
    </citation>
    <scope>NUCLEOTIDE SEQUENCE [LARGE SCALE GENOMIC DNA]</scope>
    <source>
        <strain evidence="12">FD-334 SS-4</strain>
    </source>
</reference>
<dbReference type="Proteomes" id="UP000054270">
    <property type="component" value="Unassembled WGS sequence"/>
</dbReference>
<keyword evidence="3" id="KW-0808">Transferase</keyword>
<dbReference type="GO" id="GO:0004674">
    <property type="term" value="F:protein serine/threonine kinase activity"/>
    <property type="evidence" value="ECO:0007669"/>
    <property type="project" value="UniProtKB-KW"/>
</dbReference>
<evidence type="ECO:0000256" key="4">
    <source>
        <dbReference type="ARBA" id="ARBA00022741"/>
    </source>
</evidence>
<dbReference type="Gene3D" id="2.60.200.20">
    <property type="match status" value="1"/>
</dbReference>
<evidence type="ECO:0008006" key="13">
    <source>
        <dbReference type="Google" id="ProtNLM"/>
    </source>
</evidence>
<dbReference type="EMBL" id="KN817535">
    <property type="protein sequence ID" value="KJA24752.1"/>
    <property type="molecule type" value="Genomic_DNA"/>
</dbReference>
<evidence type="ECO:0000259" key="9">
    <source>
        <dbReference type="PROSITE" id="PS50006"/>
    </source>
</evidence>
<keyword evidence="12" id="KW-1185">Reference proteome</keyword>
<dbReference type="PROSITE" id="PS00107">
    <property type="entry name" value="PROTEIN_KINASE_ATP"/>
    <property type="match status" value="1"/>
</dbReference>
<proteinExistence type="inferred from homology"/>
<keyword evidence="5" id="KW-0418">Kinase</keyword>
<dbReference type="InterPro" id="IPR050205">
    <property type="entry name" value="CDPK_Ser/Thr_kinases"/>
</dbReference>
<dbReference type="SUPFAM" id="SSF56112">
    <property type="entry name" value="Protein kinase-like (PK-like)"/>
    <property type="match status" value="1"/>
</dbReference>
<comment type="similarity">
    <text evidence="1">Belongs to the protein kinase superfamily. CAMK Ser/Thr protein kinase family. CHEK2 subfamily.</text>
</comment>
<dbReference type="PANTHER" id="PTHR24349">
    <property type="entry name" value="SERINE/THREONINE-PROTEIN KINASE"/>
    <property type="match status" value="1"/>
</dbReference>
<evidence type="ECO:0000313" key="11">
    <source>
        <dbReference type="EMBL" id="KJA24752.1"/>
    </source>
</evidence>
<feature type="region of interest" description="Disordered" evidence="8">
    <location>
        <begin position="453"/>
        <end position="480"/>
    </location>
</feature>
<evidence type="ECO:0000313" key="12">
    <source>
        <dbReference type="Proteomes" id="UP000054270"/>
    </source>
</evidence>
<dbReference type="Pfam" id="PF00069">
    <property type="entry name" value="Pkinase"/>
    <property type="match status" value="1"/>
</dbReference>
<gene>
    <name evidence="11" type="ORF">HYPSUDRAFT_76312</name>
</gene>
<dbReference type="SUPFAM" id="SSF49879">
    <property type="entry name" value="SMAD/FHA domain"/>
    <property type="match status" value="1"/>
</dbReference>
<dbReference type="InterPro" id="IPR011009">
    <property type="entry name" value="Kinase-like_dom_sf"/>
</dbReference>
<feature type="domain" description="Protein kinase" evidence="10">
    <location>
        <begin position="151"/>
        <end position="417"/>
    </location>
</feature>
<evidence type="ECO:0000256" key="2">
    <source>
        <dbReference type="ARBA" id="ARBA00022527"/>
    </source>
</evidence>
<evidence type="ECO:0000256" key="3">
    <source>
        <dbReference type="ARBA" id="ARBA00022679"/>
    </source>
</evidence>
<dbReference type="STRING" id="945553.A0A0D2LC13"/>
<dbReference type="OMA" id="HNIRRTQ"/>
<feature type="region of interest" description="Disordered" evidence="8">
    <location>
        <begin position="1"/>
        <end position="23"/>
    </location>
</feature>
<dbReference type="Gene3D" id="1.10.510.10">
    <property type="entry name" value="Transferase(Phosphotransferase) domain 1"/>
    <property type="match status" value="1"/>
</dbReference>
<dbReference type="GO" id="GO:0005524">
    <property type="term" value="F:ATP binding"/>
    <property type="evidence" value="ECO:0007669"/>
    <property type="project" value="UniProtKB-UniRule"/>
</dbReference>
<organism evidence="11 12">
    <name type="scientific">Hypholoma sublateritium (strain FD-334 SS-4)</name>
    <dbReference type="NCBI Taxonomy" id="945553"/>
    <lineage>
        <taxon>Eukaryota</taxon>
        <taxon>Fungi</taxon>
        <taxon>Dikarya</taxon>
        <taxon>Basidiomycota</taxon>
        <taxon>Agaricomycotina</taxon>
        <taxon>Agaricomycetes</taxon>
        <taxon>Agaricomycetidae</taxon>
        <taxon>Agaricales</taxon>
        <taxon>Agaricineae</taxon>
        <taxon>Strophariaceae</taxon>
        <taxon>Hypholoma</taxon>
    </lineage>
</organism>
<name>A0A0D2LC13_HYPSF</name>
<dbReference type="InterPro" id="IPR008984">
    <property type="entry name" value="SMAD_FHA_dom_sf"/>
</dbReference>
<feature type="domain" description="FHA" evidence="9">
    <location>
        <begin position="53"/>
        <end position="105"/>
    </location>
</feature>
<dbReference type="InterPro" id="IPR000719">
    <property type="entry name" value="Prot_kinase_dom"/>
</dbReference>
<dbReference type="PROSITE" id="PS50006">
    <property type="entry name" value="FHA_DOMAIN"/>
    <property type="match status" value="1"/>
</dbReference>